<evidence type="ECO:0000256" key="1">
    <source>
        <dbReference type="SAM" id="Phobius"/>
    </source>
</evidence>
<name>C4KG35_SACI6</name>
<keyword evidence="1" id="KW-1133">Transmembrane helix</keyword>
<dbReference type="AlphaFoldDB" id="C4KG35"/>
<dbReference type="HOGENOM" id="CLU_210076_0_0_2"/>
<feature type="transmembrane region" description="Helical" evidence="1">
    <location>
        <begin position="20"/>
        <end position="41"/>
    </location>
</feature>
<dbReference type="KEGG" id="sid:M164_2803"/>
<evidence type="ECO:0000313" key="3">
    <source>
        <dbReference type="Proteomes" id="UP000001479"/>
    </source>
</evidence>
<reference evidence="2 3" key="1">
    <citation type="journal article" date="2009" name="Proc. Natl. Acad. Sci. U.S.A.">
        <title>Biogeography of the Sulfolobus islandicus pan-genome.</title>
        <authorList>
            <person name="Reno M.L."/>
            <person name="Held N.L."/>
            <person name="Fields C.J."/>
            <person name="Burke P.V."/>
            <person name="Whitaker R.J."/>
        </authorList>
    </citation>
    <scope>NUCLEOTIDE SEQUENCE [LARGE SCALE GENOMIC DNA]</scope>
    <source>
        <strain evidence="3">M.16.4 / Kamchatka #3</strain>
    </source>
</reference>
<organism evidence="2 3">
    <name type="scientific">Saccharolobus islandicus (strain M.16.4 / Kamchatka #3)</name>
    <name type="common">Sulfolobus islandicus</name>
    <dbReference type="NCBI Taxonomy" id="426118"/>
    <lineage>
        <taxon>Archaea</taxon>
        <taxon>Thermoproteota</taxon>
        <taxon>Thermoprotei</taxon>
        <taxon>Sulfolobales</taxon>
        <taxon>Sulfolobaceae</taxon>
        <taxon>Saccharolobus</taxon>
    </lineage>
</organism>
<dbReference type="EMBL" id="CP001402">
    <property type="protein sequence ID" value="ACR41549.1"/>
    <property type="molecule type" value="Genomic_DNA"/>
</dbReference>
<accession>C4KG35</accession>
<protein>
    <submittedName>
        <fullName evidence="2">Uncharacterized protein</fullName>
    </submittedName>
</protein>
<evidence type="ECO:0000313" key="2">
    <source>
        <dbReference type="EMBL" id="ACR41549.1"/>
    </source>
</evidence>
<sequence length="43" mass="4823">MASINGTITLISLSAIFRGISINPFTSFQYLLWILTLMKYLGI</sequence>
<dbReference type="Proteomes" id="UP000001479">
    <property type="component" value="Chromosome"/>
</dbReference>
<keyword evidence="1" id="KW-0472">Membrane</keyword>
<keyword evidence="1" id="KW-0812">Transmembrane</keyword>
<gene>
    <name evidence="2" type="ordered locus">M164_2803</name>
</gene>
<proteinExistence type="predicted"/>